<keyword evidence="7" id="KW-1185">Reference proteome</keyword>
<protein>
    <submittedName>
        <fullName evidence="6">Peptide chain release factor 1</fullName>
    </submittedName>
</protein>
<dbReference type="Gene3D" id="3.30.420.60">
    <property type="entry name" value="eRF1 domain 2"/>
    <property type="match status" value="1"/>
</dbReference>
<dbReference type="SUPFAM" id="SSF55315">
    <property type="entry name" value="L30e-like"/>
    <property type="match status" value="1"/>
</dbReference>
<dbReference type="SUPFAM" id="SSF55481">
    <property type="entry name" value="N-terminal domain of eukaryotic peptide chain release factor subunit 1, ERF1"/>
    <property type="match status" value="1"/>
</dbReference>
<feature type="domain" description="Actinobacteria/chloroflexi VLRF1 release factor" evidence="5">
    <location>
        <begin position="127"/>
        <end position="251"/>
    </location>
</feature>
<evidence type="ECO:0000259" key="3">
    <source>
        <dbReference type="Pfam" id="PF03463"/>
    </source>
</evidence>
<dbReference type="Gene3D" id="3.30.960.10">
    <property type="entry name" value="eRF1 domain 1"/>
    <property type="match status" value="1"/>
</dbReference>
<dbReference type="InterPro" id="IPR004403">
    <property type="entry name" value="Peptide_chain-rel_eRF1/aRF1"/>
</dbReference>
<sequence length="349" mass="37390">MASFADRLAAVRSVDADENRLVSLTLPPDGDLNAALADVEEDHAAAEYLDESASEPVVEALGAVRHRLHEYTEIPDGGLAVYAGVVDGSLTEFVFDDLDRPVSERVYAVENAFVTEPLDAAERGGGRYGLLVVERGGAALGVYEDGGVTPVERVDSDVMGKHSKGGQSAARFARRREAQKRAFFAEVGAAAADAFTDPLVDGLALGGTEITVEEFRDADVLDYRLADRLLDTYPVDHASETGLRELAERARDDFDADGEVRETLDAFFDGVGDETVAYGVDAVDDALTYGAVDTLLVAASLDAERRQHLRERAEDEGGDCVVVSADSDRGARFVRGFDGVGALLRFPIE</sequence>
<comment type="caution">
    <text evidence="6">The sequence shown here is derived from an EMBL/GenBank/DDBJ whole genome shotgun (WGS) entry which is preliminary data.</text>
</comment>
<dbReference type="Pfam" id="PF03463">
    <property type="entry name" value="eRF1_1"/>
    <property type="match status" value="1"/>
</dbReference>
<dbReference type="PANTHER" id="PTHR10113">
    <property type="entry name" value="PEPTIDE CHAIN RELEASE FACTOR SUBUNIT 1"/>
    <property type="match status" value="1"/>
</dbReference>
<dbReference type="AlphaFoldDB" id="A0A830FGC2"/>
<evidence type="ECO:0000256" key="2">
    <source>
        <dbReference type="ARBA" id="ARBA00022490"/>
    </source>
</evidence>
<reference evidence="6" key="2">
    <citation type="submission" date="2020-09" db="EMBL/GenBank/DDBJ databases">
        <authorList>
            <person name="Sun Q."/>
            <person name="Ohkuma M."/>
        </authorList>
    </citation>
    <scope>NUCLEOTIDE SEQUENCE</scope>
    <source>
        <strain evidence="6">JCM 19596</strain>
    </source>
</reference>
<evidence type="ECO:0000259" key="5">
    <source>
        <dbReference type="Pfam" id="PF18859"/>
    </source>
</evidence>
<proteinExistence type="predicted"/>
<dbReference type="Proteomes" id="UP000607197">
    <property type="component" value="Unassembled WGS sequence"/>
</dbReference>
<dbReference type="InterPro" id="IPR005140">
    <property type="entry name" value="eRF1_Pelota-like_N"/>
</dbReference>
<keyword evidence="2" id="KW-0963">Cytoplasm</keyword>
<dbReference type="Pfam" id="PF18859">
    <property type="entry name" value="acVLRF1"/>
    <property type="match status" value="1"/>
</dbReference>
<dbReference type="RefSeq" id="WP_188976155.1">
    <property type="nucleotide sequence ID" value="NZ_BMPG01000001.1"/>
</dbReference>
<organism evidence="6 7">
    <name type="scientific">Halocalculus aciditolerans</name>
    <dbReference type="NCBI Taxonomy" id="1383812"/>
    <lineage>
        <taxon>Archaea</taxon>
        <taxon>Methanobacteriati</taxon>
        <taxon>Methanobacteriota</taxon>
        <taxon>Stenosarchaea group</taxon>
        <taxon>Halobacteria</taxon>
        <taxon>Halobacteriales</taxon>
        <taxon>Halobacteriaceae</taxon>
        <taxon>Halocalculus</taxon>
    </lineage>
</organism>
<dbReference type="OrthoDB" id="1011at2157"/>
<dbReference type="Pfam" id="PF03465">
    <property type="entry name" value="eRF1_3"/>
    <property type="match status" value="1"/>
</dbReference>
<dbReference type="GO" id="GO:0003747">
    <property type="term" value="F:translation release factor activity"/>
    <property type="evidence" value="ECO:0007669"/>
    <property type="project" value="InterPro"/>
</dbReference>
<feature type="domain" description="eRF1" evidence="4">
    <location>
        <begin position="262"/>
        <end position="348"/>
    </location>
</feature>
<dbReference type="EMBL" id="BMPG01000001">
    <property type="protein sequence ID" value="GGL52520.1"/>
    <property type="molecule type" value="Genomic_DNA"/>
</dbReference>
<dbReference type="InterPro" id="IPR040783">
    <property type="entry name" value="VLRF1"/>
</dbReference>
<evidence type="ECO:0000313" key="7">
    <source>
        <dbReference type="Proteomes" id="UP000607197"/>
    </source>
</evidence>
<dbReference type="Gene3D" id="3.30.1330.30">
    <property type="match status" value="1"/>
</dbReference>
<evidence type="ECO:0000256" key="1">
    <source>
        <dbReference type="ARBA" id="ARBA00004496"/>
    </source>
</evidence>
<dbReference type="SUPFAM" id="SSF53137">
    <property type="entry name" value="Translational machinery components"/>
    <property type="match status" value="1"/>
</dbReference>
<dbReference type="InterPro" id="IPR029064">
    <property type="entry name" value="Ribosomal_eL30-like_sf"/>
</dbReference>
<feature type="domain" description="eRF1/Pelota-like N-terminal" evidence="3">
    <location>
        <begin position="10"/>
        <end position="119"/>
    </location>
</feature>
<evidence type="ECO:0000313" key="6">
    <source>
        <dbReference type="EMBL" id="GGL52520.1"/>
    </source>
</evidence>
<dbReference type="InterPro" id="IPR005142">
    <property type="entry name" value="eRF1_3"/>
</dbReference>
<evidence type="ECO:0000259" key="4">
    <source>
        <dbReference type="Pfam" id="PF03465"/>
    </source>
</evidence>
<dbReference type="InterPro" id="IPR042226">
    <property type="entry name" value="eFR1_2_sf"/>
</dbReference>
<gene>
    <name evidence="6" type="ORF">GCM10009039_08450</name>
</gene>
<accession>A0A830FGC2</accession>
<comment type="subcellular location">
    <subcellularLocation>
        <location evidence="1">Cytoplasm</location>
    </subcellularLocation>
</comment>
<name>A0A830FGC2_9EURY</name>
<reference evidence="6" key="1">
    <citation type="journal article" date="2014" name="Int. J. Syst. Evol. Microbiol.">
        <title>Complete genome sequence of Corynebacterium casei LMG S-19264T (=DSM 44701T), isolated from a smear-ripened cheese.</title>
        <authorList>
            <consortium name="US DOE Joint Genome Institute (JGI-PGF)"/>
            <person name="Walter F."/>
            <person name="Albersmeier A."/>
            <person name="Kalinowski J."/>
            <person name="Ruckert C."/>
        </authorList>
    </citation>
    <scope>NUCLEOTIDE SEQUENCE</scope>
    <source>
        <strain evidence="6">JCM 19596</strain>
    </source>
</reference>
<dbReference type="InterPro" id="IPR024049">
    <property type="entry name" value="eRF1_1_sf"/>
</dbReference>